<feature type="transmembrane region" description="Helical" evidence="1">
    <location>
        <begin position="12"/>
        <end position="30"/>
    </location>
</feature>
<dbReference type="EMBL" id="CP126446">
    <property type="protein sequence ID" value="WIF99078.1"/>
    <property type="molecule type" value="Genomic_DNA"/>
</dbReference>
<dbReference type="Proteomes" id="UP001236652">
    <property type="component" value="Chromosome"/>
</dbReference>
<keyword evidence="1" id="KW-1133">Transmembrane helix</keyword>
<reference evidence="2 3" key="1">
    <citation type="submission" date="2023-05" db="EMBL/GenBank/DDBJ databases">
        <title>Comparative genomics reveals the evidence of polycyclic aromatic hydrocarbons degradation in moderately halophilic genus Pontibacillus.</title>
        <authorList>
            <person name="Yang H."/>
            <person name="Qian Z."/>
        </authorList>
    </citation>
    <scope>NUCLEOTIDE SEQUENCE [LARGE SCALE GENOMIC DNA]</scope>
    <source>
        <strain evidence="3">HN14</strain>
    </source>
</reference>
<gene>
    <name evidence="2" type="ORF">QNI29_05330</name>
</gene>
<name>A0ABY8V0C1_9BACI</name>
<keyword evidence="3" id="KW-1185">Reference proteome</keyword>
<evidence type="ECO:0000313" key="2">
    <source>
        <dbReference type="EMBL" id="WIF99078.1"/>
    </source>
</evidence>
<keyword evidence="1" id="KW-0472">Membrane</keyword>
<sequence>MIKISGNKKIVTYLGAFLLLAVVIIVYQYYSYSSKINEYKEYIEDSSVKEIEIGFATFFGYTKVYENVLSQDARQEYYNEALRHSYFLESYFNRYEEYISNSPYYQGNVDTKNIRTFIKKIQENLKLYKNNEYKLTPDLKKAIESDIGVLNKIQVQTKIPHSDLSIENVGQKLRTLEDALPYGG</sequence>
<protein>
    <submittedName>
        <fullName evidence="2">Uncharacterized protein</fullName>
    </submittedName>
</protein>
<dbReference type="RefSeq" id="WP_231418341.1">
    <property type="nucleotide sequence ID" value="NZ_CP126446.1"/>
</dbReference>
<keyword evidence="1" id="KW-0812">Transmembrane</keyword>
<accession>A0ABY8V0C1</accession>
<proteinExistence type="predicted"/>
<evidence type="ECO:0000256" key="1">
    <source>
        <dbReference type="SAM" id="Phobius"/>
    </source>
</evidence>
<organism evidence="2 3">
    <name type="scientific">Pontibacillus chungwhensis</name>
    <dbReference type="NCBI Taxonomy" id="265426"/>
    <lineage>
        <taxon>Bacteria</taxon>
        <taxon>Bacillati</taxon>
        <taxon>Bacillota</taxon>
        <taxon>Bacilli</taxon>
        <taxon>Bacillales</taxon>
        <taxon>Bacillaceae</taxon>
        <taxon>Pontibacillus</taxon>
    </lineage>
</organism>
<evidence type="ECO:0000313" key="3">
    <source>
        <dbReference type="Proteomes" id="UP001236652"/>
    </source>
</evidence>